<dbReference type="Proteomes" id="UP000001916">
    <property type="component" value="Chromosome"/>
</dbReference>
<dbReference type="EMBL" id="CP002042">
    <property type="protein sequence ID" value="ADH62848.1"/>
    <property type="molecule type" value="Genomic_DNA"/>
</dbReference>
<proteinExistence type="predicted"/>
<protein>
    <submittedName>
        <fullName evidence="2">Uncharacterized protein</fullName>
    </submittedName>
</protein>
<evidence type="ECO:0000313" key="3">
    <source>
        <dbReference type="Proteomes" id="UP000001916"/>
    </source>
</evidence>
<feature type="transmembrane region" description="Helical" evidence="1">
    <location>
        <begin position="12"/>
        <end position="33"/>
    </location>
</feature>
<dbReference type="HOGENOM" id="CLU_3312491_0_0_0"/>
<keyword evidence="1" id="KW-1133">Transmembrane helix</keyword>
<name>D7BCG3_ALLS1</name>
<sequence>MDNPLFNPANPFVVWAYLLTYGAVLGYLGYLVWRYRRRE</sequence>
<keyword evidence="1" id="KW-0472">Membrane</keyword>
<reference evidence="2 3" key="1">
    <citation type="journal article" date="2010" name="Stand. Genomic Sci.">
        <title>Complete genome sequence of Meiothermus silvanus type strain (VI-R2).</title>
        <authorList>
            <person name="Sikorski J."/>
            <person name="Tindall B.J."/>
            <person name="Lowry S."/>
            <person name="Lucas S."/>
            <person name="Nolan M."/>
            <person name="Copeland A."/>
            <person name="Glavina Del Rio T."/>
            <person name="Tice H."/>
            <person name="Cheng J.F."/>
            <person name="Han C."/>
            <person name="Pitluck S."/>
            <person name="Liolios K."/>
            <person name="Ivanova N."/>
            <person name="Mavromatis K."/>
            <person name="Mikhailova N."/>
            <person name="Pati A."/>
            <person name="Goodwin L."/>
            <person name="Chen A."/>
            <person name="Palaniappan K."/>
            <person name="Land M."/>
            <person name="Hauser L."/>
            <person name="Chang Y.J."/>
            <person name="Jeffries C.D."/>
            <person name="Rohde M."/>
            <person name="Goker M."/>
            <person name="Woyke T."/>
            <person name="Bristow J."/>
            <person name="Eisen J.A."/>
            <person name="Markowitz V."/>
            <person name="Hugenholtz P."/>
            <person name="Kyrpides N.C."/>
            <person name="Klenk H.P."/>
            <person name="Lapidus A."/>
        </authorList>
    </citation>
    <scope>NUCLEOTIDE SEQUENCE [LARGE SCALE GENOMIC DNA]</scope>
    <source>
        <strain evidence="3">ATCC 700542 / DSM 9946 / VI-R2</strain>
    </source>
</reference>
<keyword evidence="1" id="KW-0812">Transmembrane</keyword>
<gene>
    <name evidence="2" type="ordered locus">Mesil_0937</name>
</gene>
<dbReference type="KEGG" id="msv:Mesil_0937"/>
<accession>D7BCG3</accession>
<evidence type="ECO:0000256" key="1">
    <source>
        <dbReference type="SAM" id="Phobius"/>
    </source>
</evidence>
<organism evidence="2 3">
    <name type="scientific">Allomeiothermus silvanus (strain ATCC 700542 / DSM 9946 / NBRC 106475 / NCIMB 13440 / VI-R2)</name>
    <name type="common">Thermus silvanus</name>
    <dbReference type="NCBI Taxonomy" id="526227"/>
    <lineage>
        <taxon>Bacteria</taxon>
        <taxon>Thermotogati</taxon>
        <taxon>Deinococcota</taxon>
        <taxon>Deinococci</taxon>
        <taxon>Thermales</taxon>
        <taxon>Thermaceae</taxon>
        <taxon>Allomeiothermus</taxon>
    </lineage>
</organism>
<dbReference type="AlphaFoldDB" id="D7BCG3"/>
<keyword evidence="3" id="KW-1185">Reference proteome</keyword>
<evidence type="ECO:0000313" key="2">
    <source>
        <dbReference type="EMBL" id="ADH62848.1"/>
    </source>
</evidence>